<evidence type="ECO:0000256" key="2">
    <source>
        <dbReference type="SAM" id="SignalP"/>
    </source>
</evidence>
<evidence type="ECO:0000313" key="3">
    <source>
        <dbReference type="EMBL" id="VYS87890.1"/>
    </source>
</evidence>
<dbReference type="Pfam" id="PF02321">
    <property type="entry name" value="OEP"/>
    <property type="match status" value="1"/>
</dbReference>
<keyword evidence="2" id="KW-0732">Signal</keyword>
<dbReference type="InterPro" id="IPR003423">
    <property type="entry name" value="OMP_efflux"/>
</dbReference>
<dbReference type="PANTHER" id="PTHR30203:SF24">
    <property type="entry name" value="BLR4935 PROTEIN"/>
    <property type="match status" value="1"/>
</dbReference>
<dbReference type="Gene3D" id="1.20.1600.10">
    <property type="entry name" value="Outer membrane efflux proteins (OEP)"/>
    <property type="match status" value="1"/>
</dbReference>
<dbReference type="SUPFAM" id="SSF56954">
    <property type="entry name" value="Outer membrane efflux proteins (OEP)"/>
    <property type="match status" value="1"/>
</dbReference>
<dbReference type="GO" id="GO:0015562">
    <property type="term" value="F:efflux transmembrane transporter activity"/>
    <property type="evidence" value="ECO:0007669"/>
    <property type="project" value="InterPro"/>
</dbReference>
<protein>
    <submittedName>
        <fullName evidence="3">Cobalt-zinc-cadmium resistance protein CzcC</fullName>
    </submittedName>
</protein>
<gene>
    <name evidence="3" type="primary">czcC_1</name>
    <name evidence="3" type="ORF">BOLFYP28_00587</name>
</gene>
<feature type="chain" id="PRO_5026695835" evidence="2">
    <location>
        <begin position="27"/>
        <end position="417"/>
    </location>
</feature>
<reference evidence="3" key="1">
    <citation type="submission" date="2019-11" db="EMBL/GenBank/DDBJ databases">
        <authorList>
            <person name="Feng L."/>
        </authorList>
    </citation>
    <scope>NUCLEOTIDE SEQUENCE</scope>
    <source>
        <strain evidence="3">BovatusLFYP28</strain>
    </source>
</reference>
<sequence>MMKKNMHFNILLLLLLVEAMTVHAFAQILVGQPQRNISFEEYLNSVGKNNLNYLAEKLNVSIADAEAMAAKVFPDPELGFEAGNETFSLGLSYSLELGNKRGARIKLARSQAAFEKLMIEQGFQDLRAEAANFFLEAILQKELLKVQRSSYEYMLQLSQSDSLRYAVGEITENDARQSKLEAVTLLNTVYGQEAAYQSSLVMLNKQMGVTADTLHIPFGNWEELNREFMLSELIKVGLDNRIDLLAAQKSTEVTARAYKLTKAERRPDIGLSVSYERDWNGFLPPARSATAGVSIPLSFSNINKGAVKAAKFRIAQSEILEREMELQIQAEITQAWFCHEAEKKKVAQLKAGILEDSQKVLEGMVYKYKRGEINILDVLVAQRTYNEVQQEYLETMKGYVASLVELEKTCGIWDIRF</sequence>
<feature type="signal peptide" evidence="2">
    <location>
        <begin position="1"/>
        <end position="26"/>
    </location>
</feature>
<proteinExistence type="inferred from homology"/>
<accession>A0A6N2S8Y0</accession>
<comment type="similarity">
    <text evidence="1">Belongs to the outer membrane factor (OMF) (TC 1.B.17) family.</text>
</comment>
<dbReference type="EMBL" id="CACRTD010000011">
    <property type="protein sequence ID" value="VYS87890.1"/>
    <property type="molecule type" value="Genomic_DNA"/>
</dbReference>
<organism evidence="3">
    <name type="scientific">Bacteroides ovatus</name>
    <dbReference type="NCBI Taxonomy" id="28116"/>
    <lineage>
        <taxon>Bacteria</taxon>
        <taxon>Pseudomonadati</taxon>
        <taxon>Bacteroidota</taxon>
        <taxon>Bacteroidia</taxon>
        <taxon>Bacteroidales</taxon>
        <taxon>Bacteroidaceae</taxon>
        <taxon>Bacteroides</taxon>
    </lineage>
</organism>
<evidence type="ECO:0000256" key="1">
    <source>
        <dbReference type="ARBA" id="ARBA00007613"/>
    </source>
</evidence>
<dbReference type="InterPro" id="IPR010131">
    <property type="entry name" value="MdtP/NodT-like"/>
</dbReference>
<dbReference type="AlphaFoldDB" id="A0A6N2S8Y0"/>
<name>A0A6N2S8Y0_BACOV</name>
<dbReference type="PANTHER" id="PTHR30203">
    <property type="entry name" value="OUTER MEMBRANE CATION EFFLUX PROTEIN"/>
    <property type="match status" value="1"/>
</dbReference>